<keyword evidence="5" id="KW-0949">S-adenosyl-L-methionine</keyword>
<sequence>MTDTPLATLLFPFERGLIDPPGEGERVLFLGAPGGLLLPSDFSGSLTAIQGYRPDYLALSQAGVTVEPEPVGEGYDMALVLLGRHRRENEQRLAEALNRTRAGALIIAACAKKDGGGSVRKRMASLVELEDHASKHHGVVFWLRRPERLEPALMAELSAGDSEADGFTTAAGGFSDDGIDPGSALLVECLPDNLSGAIADFAAGWGYLSVAAAERAPEVKSIDLYEAHHASLEAARRNMAARAPQMPARFFWQDLLGEPVNERYDVILMNPPFHRSRAAEPDMGHAMIAAAAQALKPRGRLFLVANRQLPYEESLQKHFAAQGELRRDTVFKVLWARK</sequence>
<dbReference type="InterPro" id="IPR029063">
    <property type="entry name" value="SAM-dependent_MTases_sf"/>
</dbReference>
<dbReference type="GO" id="GO:0052914">
    <property type="term" value="F:16S rRNA (guanine(1207)-N(2))-methyltransferase activity"/>
    <property type="evidence" value="ECO:0007669"/>
    <property type="project" value="UniProtKB-EC"/>
</dbReference>
<dbReference type="InterPro" id="IPR007848">
    <property type="entry name" value="Small_mtfrase_dom"/>
</dbReference>
<feature type="domain" description="Methyltransferase small" evidence="6">
    <location>
        <begin position="167"/>
        <end position="334"/>
    </location>
</feature>
<keyword evidence="3 7" id="KW-0489">Methyltransferase</keyword>
<dbReference type="EC" id="2.1.1.172" evidence="7"/>
<dbReference type="PANTHER" id="PTHR47816">
    <property type="entry name" value="RIBOSOMAL RNA SMALL SUBUNIT METHYLTRANSFERASE C"/>
    <property type="match status" value="1"/>
</dbReference>
<evidence type="ECO:0000256" key="3">
    <source>
        <dbReference type="ARBA" id="ARBA00022603"/>
    </source>
</evidence>
<dbReference type="InterPro" id="IPR002052">
    <property type="entry name" value="DNA_methylase_N6_adenine_CS"/>
</dbReference>
<dbReference type="Proteomes" id="UP001185659">
    <property type="component" value="Unassembled WGS sequence"/>
</dbReference>
<keyword evidence="8" id="KW-1185">Reference proteome</keyword>
<evidence type="ECO:0000256" key="2">
    <source>
        <dbReference type="ARBA" id="ARBA00022552"/>
    </source>
</evidence>
<evidence type="ECO:0000256" key="1">
    <source>
        <dbReference type="ARBA" id="ARBA00022490"/>
    </source>
</evidence>
<dbReference type="GO" id="GO:0052916">
    <property type="term" value="F:23S rRNA (guanine(1835)-N(2))-methyltransferase activity"/>
    <property type="evidence" value="ECO:0007669"/>
    <property type="project" value="UniProtKB-EC"/>
</dbReference>
<accession>A0ABU4ALU1</accession>
<dbReference type="SUPFAM" id="SSF53335">
    <property type="entry name" value="S-adenosyl-L-methionine-dependent methyltransferases"/>
    <property type="match status" value="1"/>
</dbReference>
<dbReference type="InterPro" id="IPR046977">
    <property type="entry name" value="RsmC/RlmG"/>
</dbReference>
<evidence type="ECO:0000256" key="5">
    <source>
        <dbReference type="ARBA" id="ARBA00022691"/>
    </source>
</evidence>
<reference evidence="7 8" key="1">
    <citation type="submission" date="2023-10" db="EMBL/GenBank/DDBJ databases">
        <authorList>
            <person name="Venkata Ramana C."/>
            <person name="Sasikala C."/>
            <person name="Dhurka M."/>
        </authorList>
    </citation>
    <scope>NUCLEOTIDE SEQUENCE [LARGE SCALE GENOMIC DNA]</scope>
    <source>
        <strain evidence="7 8">KCTC 32151</strain>
    </source>
</reference>
<protein>
    <submittedName>
        <fullName evidence="7">Class I SAM-dependent methyltransferase</fullName>
        <ecNumber evidence="7">2.1.1.172</ecNumber>
        <ecNumber evidence="7">2.1.1.174</ecNumber>
    </submittedName>
</protein>
<dbReference type="EMBL" id="JAWLIP010000005">
    <property type="protein sequence ID" value="MDV6227213.1"/>
    <property type="molecule type" value="Genomic_DNA"/>
</dbReference>
<dbReference type="PROSITE" id="PS00092">
    <property type="entry name" value="N6_MTASE"/>
    <property type="match status" value="1"/>
</dbReference>
<dbReference type="Pfam" id="PF05175">
    <property type="entry name" value="MTS"/>
    <property type="match status" value="1"/>
</dbReference>
<comment type="caution">
    <text evidence="7">The sequence shown here is derived from an EMBL/GenBank/DDBJ whole genome shotgun (WGS) entry which is preliminary data.</text>
</comment>
<organism evidence="7 8">
    <name type="scientific">Nitratireductor aquimarinus</name>
    <dbReference type="NCBI Taxonomy" id="889300"/>
    <lineage>
        <taxon>Bacteria</taxon>
        <taxon>Pseudomonadati</taxon>
        <taxon>Pseudomonadota</taxon>
        <taxon>Alphaproteobacteria</taxon>
        <taxon>Hyphomicrobiales</taxon>
        <taxon>Phyllobacteriaceae</taxon>
        <taxon>Nitratireductor</taxon>
    </lineage>
</organism>
<name>A0ABU4ALU1_9HYPH</name>
<dbReference type="RefSeq" id="WP_317561534.1">
    <property type="nucleotide sequence ID" value="NZ_JAWLIP010000005.1"/>
</dbReference>
<keyword evidence="2" id="KW-0698">rRNA processing</keyword>
<evidence type="ECO:0000313" key="7">
    <source>
        <dbReference type="EMBL" id="MDV6227213.1"/>
    </source>
</evidence>
<keyword evidence="4 7" id="KW-0808">Transferase</keyword>
<evidence type="ECO:0000259" key="6">
    <source>
        <dbReference type="Pfam" id="PF05175"/>
    </source>
</evidence>
<proteinExistence type="predicted"/>
<dbReference type="Gene3D" id="3.40.50.150">
    <property type="entry name" value="Vaccinia Virus protein VP39"/>
    <property type="match status" value="1"/>
</dbReference>
<dbReference type="EC" id="2.1.1.174" evidence="7"/>
<gene>
    <name evidence="7" type="ORF">R2G56_13025</name>
</gene>
<dbReference type="PANTHER" id="PTHR47816:SF4">
    <property type="entry name" value="RIBOSOMAL RNA SMALL SUBUNIT METHYLTRANSFERASE C"/>
    <property type="match status" value="1"/>
</dbReference>
<keyword evidence="1" id="KW-0963">Cytoplasm</keyword>
<evidence type="ECO:0000256" key="4">
    <source>
        <dbReference type="ARBA" id="ARBA00022679"/>
    </source>
</evidence>
<evidence type="ECO:0000313" key="8">
    <source>
        <dbReference type="Proteomes" id="UP001185659"/>
    </source>
</evidence>